<feature type="region of interest" description="Disordered" evidence="1">
    <location>
        <begin position="276"/>
        <end position="305"/>
    </location>
</feature>
<dbReference type="KEGG" id="eiv:EIN_229840"/>
<dbReference type="AlphaFoldDB" id="A0A0A1U311"/>
<reference evidence="2 3" key="1">
    <citation type="submission" date="2012-10" db="EMBL/GenBank/DDBJ databases">
        <authorList>
            <person name="Zafar N."/>
            <person name="Inman J."/>
            <person name="Hall N."/>
            <person name="Lorenzi H."/>
            <person name="Caler E."/>
        </authorList>
    </citation>
    <scope>NUCLEOTIDE SEQUENCE [LARGE SCALE GENOMIC DNA]</scope>
    <source>
        <strain evidence="2 3">IP1</strain>
    </source>
</reference>
<name>A0A0A1U311_ENTIV</name>
<evidence type="ECO:0000313" key="3">
    <source>
        <dbReference type="Proteomes" id="UP000014680"/>
    </source>
</evidence>
<proteinExistence type="predicted"/>
<feature type="region of interest" description="Disordered" evidence="1">
    <location>
        <begin position="365"/>
        <end position="400"/>
    </location>
</feature>
<feature type="compositionally biased region" description="Basic residues" evidence="1">
    <location>
        <begin position="34"/>
        <end position="62"/>
    </location>
</feature>
<feature type="region of interest" description="Disordered" evidence="1">
    <location>
        <begin position="34"/>
        <end position="66"/>
    </location>
</feature>
<organism evidence="2 3">
    <name type="scientific">Entamoeba invadens IP1</name>
    <dbReference type="NCBI Taxonomy" id="370355"/>
    <lineage>
        <taxon>Eukaryota</taxon>
        <taxon>Amoebozoa</taxon>
        <taxon>Evosea</taxon>
        <taxon>Archamoebae</taxon>
        <taxon>Mastigamoebida</taxon>
        <taxon>Entamoebidae</taxon>
        <taxon>Entamoeba</taxon>
    </lineage>
</organism>
<dbReference type="EMBL" id="KB206756">
    <property type="protein sequence ID" value="ELP88451.1"/>
    <property type="molecule type" value="Genomic_DNA"/>
</dbReference>
<dbReference type="VEuPathDB" id="AmoebaDB:EIN_229840"/>
<dbReference type="Proteomes" id="UP000014680">
    <property type="component" value="Unassembled WGS sequence"/>
</dbReference>
<feature type="compositionally biased region" description="Basic and acidic residues" evidence="1">
    <location>
        <begin position="372"/>
        <end position="398"/>
    </location>
</feature>
<accession>A0A0A1U311</accession>
<protein>
    <submittedName>
        <fullName evidence="2">Uncharacterized protein</fullName>
    </submittedName>
</protein>
<feature type="compositionally biased region" description="Basic and acidic residues" evidence="1">
    <location>
        <begin position="288"/>
        <end position="305"/>
    </location>
</feature>
<feature type="compositionally biased region" description="Basic residues" evidence="1">
    <location>
        <begin position="224"/>
        <end position="235"/>
    </location>
</feature>
<keyword evidence="3" id="KW-1185">Reference proteome</keyword>
<gene>
    <name evidence="2" type="ORF">EIN_229840</name>
</gene>
<feature type="compositionally biased region" description="Basic and acidic residues" evidence="1">
    <location>
        <begin position="203"/>
        <end position="212"/>
    </location>
</feature>
<feature type="region of interest" description="Disordered" evidence="1">
    <location>
        <begin position="203"/>
        <end position="235"/>
    </location>
</feature>
<evidence type="ECO:0000313" key="2">
    <source>
        <dbReference type="EMBL" id="ELP88451.1"/>
    </source>
</evidence>
<evidence type="ECO:0000256" key="1">
    <source>
        <dbReference type="SAM" id="MobiDB-lite"/>
    </source>
</evidence>
<dbReference type="GeneID" id="14887090"/>
<dbReference type="RefSeq" id="XP_004255222.1">
    <property type="nucleotide sequence ID" value="XM_004255174.1"/>
</dbReference>
<sequence>MVFILILFFWQSKFLTYILIVKYSIYSNTKSVKKKSLRTGPKKSEKRHRKRKKFRRKKKKTKNSNSSFSRLFSFVIRNKKSKPMEGPSNFQRDYIGIPPESRFITIIDPLSLPDRVTPIVIQSPIHKLVFISFNNNYPLPPMDVVNSNVLQQENQNTAFQTNYEENDIGNPTQQMEMDDADKTVLQYDDQSDCNVAAELQKSLNKENEEKKPKTLITPQLQAPKTKKKYGNLKRKSPTKKLVRGMPSLVKGVSTEQLFPDLSSEVEHQKKIKMPISPIPQVTPSTNTKNEKLSPLRRKSDEKETQPEIITNINTETTPFNGDALDKQITKVKKQHVSTPLTQTKSMHFLKDLAIKEKEKVEIQDNDYPITDYKSDGSEEDDQDKRRSDKTNQRQKWVEHGNLTPIMNQNARVDPVNVFGVSPLSAISLMRFVPKEQRVKADSRNKSLAWDDSKFIKKH</sequence>